<feature type="compositionally biased region" description="Basic and acidic residues" evidence="1">
    <location>
        <begin position="69"/>
        <end position="78"/>
    </location>
</feature>
<gene>
    <name evidence="2" type="ORF">Anas_00698</name>
</gene>
<evidence type="ECO:0000313" key="2">
    <source>
        <dbReference type="EMBL" id="KAB7496067.1"/>
    </source>
</evidence>
<dbReference type="OrthoDB" id="19014at2759"/>
<evidence type="ECO:0000256" key="1">
    <source>
        <dbReference type="SAM" id="MobiDB-lite"/>
    </source>
</evidence>
<reference evidence="2 3" key="1">
    <citation type="journal article" date="2019" name="PLoS Biol.">
        <title>Sex chromosomes control vertical transmission of feminizing Wolbachia symbionts in an isopod.</title>
        <authorList>
            <person name="Becking T."/>
            <person name="Chebbi M.A."/>
            <person name="Giraud I."/>
            <person name="Moumen B."/>
            <person name="Laverre T."/>
            <person name="Caubet Y."/>
            <person name="Peccoud J."/>
            <person name="Gilbert C."/>
            <person name="Cordaux R."/>
        </authorList>
    </citation>
    <scope>NUCLEOTIDE SEQUENCE [LARGE SCALE GENOMIC DNA]</scope>
    <source>
        <strain evidence="2">ANa2</strain>
        <tissue evidence="2">Whole body excluding digestive tract and cuticle</tissue>
    </source>
</reference>
<dbReference type="EMBL" id="SEYY01021793">
    <property type="protein sequence ID" value="KAB7496067.1"/>
    <property type="molecule type" value="Genomic_DNA"/>
</dbReference>
<feature type="region of interest" description="Disordered" evidence="1">
    <location>
        <begin position="64"/>
        <end position="84"/>
    </location>
</feature>
<sequence>MIRIEGFDEFVQINEPNPLEELPLEKKTLTPKKEAQEEARLRIELENKFDKKNLPDVCSLSDEAQPLDCPEKRDESKKINGNSRNAVNVLKEREQNNSVDTFQVDNKFLEAVSDAGERITVFDANESPNEVGPDSLLCSVSSAEQKVELATSSEDAETPTPPVPPPRSSSASVGVGATGRDGGGSKIDIHVTVTLNPFAPGTLADLKKQRALSRGAQNSFTLSSGSSVFSLNACQDLTEANSTVSTPSLTETQPSNCNLSVPFPNNQPSPTVTPKRFCGQPSDVIGKRDKLPCCSLM</sequence>
<proteinExistence type="predicted"/>
<name>A0A5N5SQ16_9CRUS</name>
<evidence type="ECO:0000313" key="3">
    <source>
        <dbReference type="Proteomes" id="UP000326759"/>
    </source>
</evidence>
<dbReference type="AlphaFoldDB" id="A0A5N5SQ16"/>
<organism evidence="2 3">
    <name type="scientific">Armadillidium nasatum</name>
    <dbReference type="NCBI Taxonomy" id="96803"/>
    <lineage>
        <taxon>Eukaryota</taxon>
        <taxon>Metazoa</taxon>
        <taxon>Ecdysozoa</taxon>
        <taxon>Arthropoda</taxon>
        <taxon>Crustacea</taxon>
        <taxon>Multicrustacea</taxon>
        <taxon>Malacostraca</taxon>
        <taxon>Eumalacostraca</taxon>
        <taxon>Peracarida</taxon>
        <taxon>Isopoda</taxon>
        <taxon>Oniscidea</taxon>
        <taxon>Crinocheta</taxon>
        <taxon>Armadillidiidae</taxon>
        <taxon>Armadillidium</taxon>
    </lineage>
</organism>
<dbReference type="Proteomes" id="UP000326759">
    <property type="component" value="Unassembled WGS sequence"/>
</dbReference>
<comment type="caution">
    <text evidence="2">The sequence shown here is derived from an EMBL/GenBank/DDBJ whole genome shotgun (WGS) entry which is preliminary data.</text>
</comment>
<protein>
    <submittedName>
        <fullName evidence="2">Uncharacterized protein</fullName>
    </submittedName>
</protein>
<keyword evidence="3" id="KW-1185">Reference proteome</keyword>
<accession>A0A5N5SQ16</accession>
<feature type="region of interest" description="Disordered" evidence="1">
    <location>
        <begin position="147"/>
        <end position="185"/>
    </location>
</feature>
<feature type="compositionally biased region" description="Gly residues" evidence="1">
    <location>
        <begin position="176"/>
        <end position="185"/>
    </location>
</feature>